<dbReference type="SUPFAM" id="SSF54593">
    <property type="entry name" value="Glyoxalase/Bleomycin resistance protein/Dihydroxybiphenyl dioxygenase"/>
    <property type="match status" value="1"/>
</dbReference>
<sequence>MSVHDFITGIQHVGIPTADLDKTMAFYESLGFERAGLFPNGENRCAFMRLGNLTIETWEGDPTNPIAGAINHISLNTTDVDAAFAAAKEQGLDLVNDEVQSIPTFWKKGIRFFNILGPNHETIEFCQILK</sequence>
<keyword evidence="4" id="KW-1185">Reference proteome</keyword>
<dbReference type="InterPro" id="IPR004360">
    <property type="entry name" value="Glyas_Fos-R_dOase_dom"/>
</dbReference>
<dbReference type="GO" id="GO:0004493">
    <property type="term" value="F:methylmalonyl-CoA epimerase activity"/>
    <property type="evidence" value="ECO:0007669"/>
    <property type="project" value="TreeGrafter"/>
</dbReference>
<name>A0AAC8UUM7_9LACO</name>
<gene>
    <name evidence="3" type="ORF">ABN16_04185</name>
</gene>
<protein>
    <submittedName>
        <fullName evidence="3">Glyoxalase</fullName>
    </submittedName>
</protein>
<accession>A0AAC8UUM7</accession>
<keyword evidence="1" id="KW-0479">Metal-binding</keyword>
<dbReference type="KEGG" id="lko:ABN16_04185"/>
<reference evidence="3 4" key="1">
    <citation type="submission" date="2015-07" db="EMBL/GenBank/DDBJ databases">
        <title>Lactobacillus korensis/26-25/ whole genome sequencing.</title>
        <authorList>
            <person name="Kim M.K."/>
            <person name="Im W.-T."/>
            <person name="Srinivasan S."/>
            <person name="Lee J.-J."/>
        </authorList>
    </citation>
    <scope>NUCLEOTIDE SEQUENCE [LARGE SCALE GENOMIC DNA]</scope>
    <source>
        <strain evidence="3 4">26-25</strain>
    </source>
</reference>
<organism evidence="3 4">
    <name type="scientific">Levilactobacillus koreensis</name>
    <dbReference type="NCBI Taxonomy" id="637971"/>
    <lineage>
        <taxon>Bacteria</taxon>
        <taxon>Bacillati</taxon>
        <taxon>Bacillota</taxon>
        <taxon>Bacilli</taxon>
        <taxon>Lactobacillales</taxon>
        <taxon>Lactobacillaceae</taxon>
        <taxon>Levilactobacillus</taxon>
    </lineage>
</organism>
<dbReference type="PANTHER" id="PTHR43048:SF3">
    <property type="entry name" value="METHYLMALONYL-COA EPIMERASE, MITOCHONDRIAL"/>
    <property type="match status" value="1"/>
</dbReference>
<proteinExistence type="predicted"/>
<feature type="domain" description="VOC" evidence="2">
    <location>
        <begin position="9"/>
        <end position="128"/>
    </location>
</feature>
<evidence type="ECO:0000313" key="4">
    <source>
        <dbReference type="Proteomes" id="UP000036000"/>
    </source>
</evidence>
<dbReference type="RefSeq" id="WP_048733167.1">
    <property type="nucleotide sequence ID" value="NZ_CP012033.1"/>
</dbReference>
<dbReference type="EMBL" id="CP012033">
    <property type="protein sequence ID" value="AKP64271.1"/>
    <property type="molecule type" value="Genomic_DNA"/>
</dbReference>
<evidence type="ECO:0000313" key="3">
    <source>
        <dbReference type="EMBL" id="AKP64271.1"/>
    </source>
</evidence>
<dbReference type="PROSITE" id="PS51819">
    <property type="entry name" value="VOC"/>
    <property type="match status" value="1"/>
</dbReference>
<evidence type="ECO:0000256" key="1">
    <source>
        <dbReference type="ARBA" id="ARBA00022723"/>
    </source>
</evidence>
<dbReference type="AlphaFoldDB" id="A0AAC8UUM7"/>
<dbReference type="Pfam" id="PF00903">
    <property type="entry name" value="Glyoxalase"/>
    <property type="match status" value="1"/>
</dbReference>
<dbReference type="InterPro" id="IPR051785">
    <property type="entry name" value="MMCE/EMCE_epimerase"/>
</dbReference>
<dbReference type="GO" id="GO:0046491">
    <property type="term" value="P:L-methylmalonyl-CoA metabolic process"/>
    <property type="evidence" value="ECO:0007669"/>
    <property type="project" value="TreeGrafter"/>
</dbReference>
<dbReference type="PANTHER" id="PTHR43048">
    <property type="entry name" value="METHYLMALONYL-COA EPIMERASE"/>
    <property type="match status" value="1"/>
</dbReference>
<dbReference type="GO" id="GO:0046872">
    <property type="term" value="F:metal ion binding"/>
    <property type="evidence" value="ECO:0007669"/>
    <property type="project" value="UniProtKB-KW"/>
</dbReference>
<dbReference type="Gene3D" id="3.10.180.10">
    <property type="entry name" value="2,3-Dihydroxybiphenyl 1,2-Dioxygenase, domain 1"/>
    <property type="match status" value="1"/>
</dbReference>
<dbReference type="InterPro" id="IPR029068">
    <property type="entry name" value="Glyas_Bleomycin-R_OHBP_Dase"/>
</dbReference>
<dbReference type="Proteomes" id="UP000036000">
    <property type="component" value="Chromosome"/>
</dbReference>
<evidence type="ECO:0000259" key="2">
    <source>
        <dbReference type="PROSITE" id="PS51819"/>
    </source>
</evidence>
<dbReference type="InterPro" id="IPR037523">
    <property type="entry name" value="VOC_core"/>
</dbReference>